<keyword evidence="2" id="KW-1185">Reference proteome</keyword>
<protein>
    <submittedName>
        <fullName evidence="1">Uncharacterized protein</fullName>
    </submittedName>
</protein>
<gene>
    <name evidence="1" type="ORF">HPB50_020141</name>
</gene>
<comment type="caution">
    <text evidence="1">The sequence shown here is derived from an EMBL/GenBank/DDBJ whole genome shotgun (WGS) entry which is preliminary data.</text>
</comment>
<organism evidence="1 2">
    <name type="scientific">Hyalomma asiaticum</name>
    <name type="common">Tick</name>
    <dbReference type="NCBI Taxonomy" id="266040"/>
    <lineage>
        <taxon>Eukaryota</taxon>
        <taxon>Metazoa</taxon>
        <taxon>Ecdysozoa</taxon>
        <taxon>Arthropoda</taxon>
        <taxon>Chelicerata</taxon>
        <taxon>Arachnida</taxon>
        <taxon>Acari</taxon>
        <taxon>Parasitiformes</taxon>
        <taxon>Ixodida</taxon>
        <taxon>Ixodoidea</taxon>
        <taxon>Ixodidae</taxon>
        <taxon>Hyalomminae</taxon>
        <taxon>Hyalomma</taxon>
    </lineage>
</organism>
<dbReference type="Proteomes" id="UP000821845">
    <property type="component" value="Chromosome 6"/>
</dbReference>
<evidence type="ECO:0000313" key="2">
    <source>
        <dbReference type="Proteomes" id="UP000821845"/>
    </source>
</evidence>
<dbReference type="EMBL" id="CM023486">
    <property type="protein sequence ID" value="KAH6928839.1"/>
    <property type="molecule type" value="Genomic_DNA"/>
</dbReference>
<name>A0ACB7S7X1_HYAAI</name>
<accession>A0ACB7S7X1</accession>
<proteinExistence type="predicted"/>
<reference evidence="1" key="1">
    <citation type="submission" date="2020-05" db="EMBL/GenBank/DDBJ databases">
        <title>Large-scale comparative analyses of tick genomes elucidate their genetic diversity and vector capacities.</title>
        <authorList>
            <person name="Jia N."/>
            <person name="Wang J."/>
            <person name="Shi W."/>
            <person name="Du L."/>
            <person name="Sun Y."/>
            <person name="Zhan W."/>
            <person name="Jiang J."/>
            <person name="Wang Q."/>
            <person name="Zhang B."/>
            <person name="Ji P."/>
            <person name="Sakyi L.B."/>
            <person name="Cui X."/>
            <person name="Yuan T."/>
            <person name="Jiang B."/>
            <person name="Yang W."/>
            <person name="Lam T.T.-Y."/>
            <person name="Chang Q."/>
            <person name="Ding S."/>
            <person name="Wang X."/>
            <person name="Zhu J."/>
            <person name="Ruan X."/>
            <person name="Zhao L."/>
            <person name="Wei J."/>
            <person name="Que T."/>
            <person name="Du C."/>
            <person name="Cheng J."/>
            <person name="Dai P."/>
            <person name="Han X."/>
            <person name="Huang E."/>
            <person name="Gao Y."/>
            <person name="Liu J."/>
            <person name="Shao H."/>
            <person name="Ye R."/>
            <person name="Li L."/>
            <person name="Wei W."/>
            <person name="Wang X."/>
            <person name="Wang C."/>
            <person name="Yang T."/>
            <person name="Huo Q."/>
            <person name="Li W."/>
            <person name="Guo W."/>
            <person name="Chen H."/>
            <person name="Zhou L."/>
            <person name="Ni X."/>
            <person name="Tian J."/>
            <person name="Zhou Y."/>
            <person name="Sheng Y."/>
            <person name="Liu T."/>
            <person name="Pan Y."/>
            <person name="Xia L."/>
            <person name="Li J."/>
            <person name="Zhao F."/>
            <person name="Cao W."/>
        </authorList>
    </citation>
    <scope>NUCLEOTIDE SEQUENCE</scope>
    <source>
        <strain evidence="1">Hyas-2018</strain>
    </source>
</reference>
<sequence length="821" mass="88575">MAGFQTPPAFMPGGRTSLPEIREDRSTGTSRRKDSQYPKSEAPLVTEAAVSPASFLSATSQGFMAATASSPPPPEPTKALPSSSPPAQDEGPSSLLAPPTAFSSGPRSSPTVLASPTARHTPQPVTCTVTNTTTALHHSPSQEPSHPEVQPAKQREADRPLLLGASYRAAVLRRASLRELAALRSLRLRSFSGEWVNRGQMLLTPLLSRLRSSSSGGSPQRPLETTPMQRQTNGQVAAGSIALADPVRLPEQQQHPSKLELNHDHGNAPSLGQNVQSLSLSATSPPADPVPSTGQSPAFKTAGLSQREEASQMAGKHGAFQTTVFYLVLLVAFVLPFHTLPLRMANHDVDHWCARPAHLRNMSVELWKEVMIPRNKDGHFSRCRMNAEWNTTGVATVPCLKWEYAKTTYGATIVQDFEMVCERAWFLPLSCSAFAVGAVFTLVVSGPVADRMGRKPVIQFSVVVLQAAGLVIVFSSITNSFIAMRLLQGAATSTLFSTSFVLLIEVLSAEHRTLYSIAAMMGKVFGAFIVSVMMWANFSWYTLQLTSLLPCFLMLNLFTVILESPRWLLARGNLEDAETVILQAAMLNGQSLFEVRQQWVRTRRDFERTRPDTNVQDVPGEEQRVRGRRRTRVIMYYLWTVTAIASEAALLKIHYLDWYPGALLALSSLLAFPTELIAIVSAARLGRRASQSWALGLAAVACFVAATLSDDSIAPSAALLLVASVSVDASQTVGTLYTAEIYPTVVRCTGLAHCKCFSAAASAATPVAVYLGLLPVSSVPLGVVSVMCVSAAYLAMHLPDTLECGVLPDNIADVPFRATAG</sequence>
<evidence type="ECO:0000313" key="1">
    <source>
        <dbReference type="EMBL" id="KAH6928839.1"/>
    </source>
</evidence>